<accession>A0ABS6IKU5</accession>
<gene>
    <name evidence="2" type="primary">tsaB</name>
    <name evidence="2" type="ORF">KQ910_08700</name>
</gene>
<proteinExistence type="predicted"/>
<evidence type="ECO:0000313" key="2">
    <source>
        <dbReference type="EMBL" id="MBU8873840.1"/>
    </source>
</evidence>
<comment type="caution">
    <text evidence="2">The sequence shown here is derived from an EMBL/GenBank/DDBJ whole genome shotgun (WGS) entry which is preliminary data.</text>
</comment>
<dbReference type="RefSeq" id="WP_216958379.1">
    <property type="nucleotide sequence ID" value="NZ_JAHOPB010000001.1"/>
</dbReference>
<dbReference type="EMBL" id="JAHOPB010000001">
    <property type="protein sequence ID" value="MBU8873840.1"/>
    <property type="molecule type" value="Genomic_DNA"/>
</dbReference>
<dbReference type="GO" id="GO:0061711">
    <property type="term" value="F:tRNA N(6)-L-threonylcarbamoyladenine synthase activity"/>
    <property type="evidence" value="ECO:0007669"/>
    <property type="project" value="UniProtKB-EC"/>
</dbReference>
<dbReference type="Proteomes" id="UP000727907">
    <property type="component" value="Unassembled WGS sequence"/>
</dbReference>
<name>A0ABS6IKU5_9HYPH</name>
<protein>
    <submittedName>
        <fullName evidence="2">tRNA (Adenosine(37)-N6)-threonylcarbamoyltransferase complex dimerization subunit type 1 TsaB</fullName>
        <ecNumber evidence="2">2.3.1.234</ecNumber>
    </submittedName>
</protein>
<keyword evidence="2" id="KW-0012">Acyltransferase</keyword>
<dbReference type="PANTHER" id="PTHR11735:SF11">
    <property type="entry name" value="TRNA THREONYLCARBAMOYLADENOSINE BIOSYNTHESIS PROTEIN TSAB"/>
    <property type="match status" value="1"/>
</dbReference>
<dbReference type="EC" id="2.3.1.234" evidence="2"/>
<organism evidence="2 3">
    <name type="scientific">Reyranella humidisoli</name>
    <dbReference type="NCBI Taxonomy" id="2849149"/>
    <lineage>
        <taxon>Bacteria</taxon>
        <taxon>Pseudomonadati</taxon>
        <taxon>Pseudomonadota</taxon>
        <taxon>Alphaproteobacteria</taxon>
        <taxon>Hyphomicrobiales</taxon>
        <taxon>Reyranellaceae</taxon>
        <taxon>Reyranella</taxon>
    </lineage>
</organism>
<reference evidence="2 3" key="1">
    <citation type="submission" date="2021-06" db="EMBL/GenBank/DDBJ databases">
        <authorList>
            <person name="Lee D.H."/>
        </authorList>
    </citation>
    <scope>NUCLEOTIDE SEQUENCE [LARGE SCALE GENOMIC DNA]</scope>
    <source>
        <strain evidence="2 3">MMS21-HV4-11</strain>
    </source>
</reference>
<evidence type="ECO:0000313" key="3">
    <source>
        <dbReference type="Proteomes" id="UP000727907"/>
    </source>
</evidence>
<feature type="domain" description="Gcp-like" evidence="1">
    <location>
        <begin position="33"/>
        <end position="123"/>
    </location>
</feature>
<dbReference type="InterPro" id="IPR000905">
    <property type="entry name" value="Gcp-like_dom"/>
</dbReference>
<dbReference type="NCBIfam" id="TIGR03725">
    <property type="entry name" value="T6A_YeaZ"/>
    <property type="match status" value="1"/>
</dbReference>
<keyword evidence="3" id="KW-1185">Reference proteome</keyword>
<dbReference type="InterPro" id="IPR022496">
    <property type="entry name" value="T6A_TsaB"/>
</dbReference>
<keyword evidence="2" id="KW-0808">Transferase</keyword>
<dbReference type="PANTHER" id="PTHR11735">
    <property type="entry name" value="TRNA N6-ADENOSINE THREONYLCARBAMOYLTRANSFERASE"/>
    <property type="match status" value="1"/>
</dbReference>
<sequence length="224" mass="22763">MSTVLAFDCAVSGQGVAIVRDGVSLVTLVEEGREQAARLLPAIAAALDQAGVARRELELIAVTTGPGSFTGVRVGLSAARGLAVGLGIPLAGISTTTVLRAQAPATDRLVVAAVDTKLGDWFCAIGEEASPFAATAGDVAARLAGRACLIVGKDVDPLVQSLLAGGLDAVAHDGPPDPAVLGRLAESVGVASWRDRNSDEGLPRPLYLRGVNITLPDGARRTVE</sequence>
<evidence type="ECO:0000259" key="1">
    <source>
        <dbReference type="Pfam" id="PF00814"/>
    </source>
</evidence>
<dbReference type="Pfam" id="PF00814">
    <property type="entry name" value="TsaD"/>
    <property type="match status" value="1"/>
</dbReference>